<dbReference type="AlphaFoldDB" id="A0A9N8Q1I7"/>
<keyword evidence="3" id="KW-1185">Reference proteome</keyword>
<protein>
    <submittedName>
        <fullName evidence="2">Uncharacterized protein</fullName>
    </submittedName>
</protein>
<feature type="region of interest" description="Disordered" evidence="1">
    <location>
        <begin position="75"/>
        <end position="96"/>
    </location>
</feature>
<dbReference type="Proteomes" id="UP001154114">
    <property type="component" value="Chromosome 23"/>
</dbReference>
<reference evidence="2" key="1">
    <citation type="submission" date="2021-12" db="EMBL/GenBank/DDBJ databases">
        <authorList>
            <person name="King R."/>
        </authorList>
    </citation>
    <scope>NUCLEOTIDE SEQUENCE</scope>
</reference>
<organism evidence="2 3">
    <name type="scientific">Chrysodeixis includens</name>
    <name type="common">Soybean looper</name>
    <name type="synonym">Pseudoplusia includens</name>
    <dbReference type="NCBI Taxonomy" id="689277"/>
    <lineage>
        <taxon>Eukaryota</taxon>
        <taxon>Metazoa</taxon>
        <taxon>Ecdysozoa</taxon>
        <taxon>Arthropoda</taxon>
        <taxon>Hexapoda</taxon>
        <taxon>Insecta</taxon>
        <taxon>Pterygota</taxon>
        <taxon>Neoptera</taxon>
        <taxon>Endopterygota</taxon>
        <taxon>Lepidoptera</taxon>
        <taxon>Glossata</taxon>
        <taxon>Ditrysia</taxon>
        <taxon>Noctuoidea</taxon>
        <taxon>Noctuidae</taxon>
        <taxon>Plusiinae</taxon>
        <taxon>Chrysodeixis</taxon>
    </lineage>
</organism>
<dbReference type="EMBL" id="LR824026">
    <property type="protein sequence ID" value="CAD0205069.1"/>
    <property type="molecule type" value="Genomic_DNA"/>
</dbReference>
<name>A0A9N8Q1I7_CHRIL</name>
<evidence type="ECO:0000313" key="2">
    <source>
        <dbReference type="EMBL" id="CAD0205069.1"/>
    </source>
</evidence>
<evidence type="ECO:0000256" key="1">
    <source>
        <dbReference type="SAM" id="MobiDB-lite"/>
    </source>
</evidence>
<evidence type="ECO:0000313" key="3">
    <source>
        <dbReference type="Proteomes" id="UP001154114"/>
    </source>
</evidence>
<sequence>MQRDARQPTSVRLATPPPRQLMIKDSGGILKWHDAMSIDTLKEFSSKFKGLVDELSVYFEPCGFPIELVARRQRVSQSQARAKPKPGQSQARSRPKKLFDLKLVDIIL</sequence>
<dbReference type="OrthoDB" id="7005420at2759"/>
<proteinExistence type="predicted"/>
<accession>A0A9N8Q1I7</accession>
<gene>
    <name evidence="2" type="ORF">CINC_LOCUS7373</name>
</gene>